<evidence type="ECO:0000313" key="1">
    <source>
        <dbReference type="EMBL" id="DAD89740.1"/>
    </source>
</evidence>
<dbReference type="EMBL" id="BK015068">
    <property type="protein sequence ID" value="DAD89740.1"/>
    <property type="molecule type" value="Genomic_DNA"/>
</dbReference>
<name>A0A8S5N5N3_9CAUD</name>
<sequence>MSKAVLIMDMPECCGRCPLMDDDSMGGYCNAHDDEYIDIPDTMGGKPDWCPLQNLPEKKDSANLPGRSQIKAWGNGWNACLDVIEGNE</sequence>
<organism evidence="1">
    <name type="scientific">Siphoviridae sp. ctWDo30</name>
    <dbReference type="NCBI Taxonomy" id="2826360"/>
    <lineage>
        <taxon>Viruses</taxon>
        <taxon>Duplodnaviria</taxon>
        <taxon>Heunggongvirae</taxon>
        <taxon>Uroviricota</taxon>
        <taxon>Caudoviricetes</taxon>
    </lineage>
</organism>
<reference evidence="1" key="1">
    <citation type="journal article" date="2021" name="Proc. Natl. Acad. Sci. U.S.A.">
        <title>A Catalog of Tens of Thousands of Viruses from Human Metagenomes Reveals Hidden Associations with Chronic Diseases.</title>
        <authorList>
            <person name="Tisza M.J."/>
            <person name="Buck C.B."/>
        </authorList>
    </citation>
    <scope>NUCLEOTIDE SEQUENCE</scope>
    <source>
        <strain evidence="1">CtWDo30</strain>
    </source>
</reference>
<protein>
    <submittedName>
        <fullName evidence="1">Uncharacterized protein</fullName>
    </submittedName>
</protein>
<proteinExistence type="predicted"/>
<accession>A0A8S5N5N3</accession>